<protein>
    <recommendedName>
        <fullName evidence="1">DUF4224 domain-containing protein</fullName>
    </recommendedName>
</protein>
<organism evidence="2 3">
    <name type="scientific">Bonamia ostreae</name>
    <dbReference type="NCBI Taxonomy" id="126728"/>
    <lineage>
        <taxon>Eukaryota</taxon>
        <taxon>Sar</taxon>
        <taxon>Rhizaria</taxon>
        <taxon>Endomyxa</taxon>
        <taxon>Ascetosporea</taxon>
        <taxon>Haplosporida</taxon>
        <taxon>Bonamia</taxon>
    </lineage>
</organism>
<dbReference type="EMBL" id="JBDODL010003997">
    <property type="protein sequence ID" value="MES1922904.1"/>
    <property type="molecule type" value="Genomic_DNA"/>
</dbReference>
<keyword evidence="3" id="KW-1185">Reference proteome</keyword>
<comment type="caution">
    <text evidence="2">The sequence shown here is derived from an EMBL/GenBank/DDBJ whole genome shotgun (WGS) entry which is preliminary data.</text>
</comment>
<feature type="domain" description="DUF4224" evidence="1">
    <location>
        <begin position="6"/>
        <end position="49"/>
    </location>
</feature>
<sequence length="80" mass="9347">MDNTEFLTQVELVELTGCKQAGAQKRWLSDNDINFLVNTEKKPVVSRFYLRLKMAGAVPEEMRADKTELEHNFNFNRLKK</sequence>
<dbReference type="Proteomes" id="UP001439008">
    <property type="component" value="Unassembled WGS sequence"/>
</dbReference>
<accession>A0ABV2ATT1</accession>
<gene>
    <name evidence="2" type="ORF">MHBO_004433</name>
</gene>
<evidence type="ECO:0000313" key="3">
    <source>
        <dbReference type="Proteomes" id="UP001439008"/>
    </source>
</evidence>
<evidence type="ECO:0000259" key="1">
    <source>
        <dbReference type="Pfam" id="PF13986"/>
    </source>
</evidence>
<proteinExistence type="predicted"/>
<evidence type="ECO:0000313" key="2">
    <source>
        <dbReference type="EMBL" id="MES1922904.1"/>
    </source>
</evidence>
<dbReference type="InterPro" id="IPR025319">
    <property type="entry name" value="DUF4224"/>
</dbReference>
<dbReference type="Pfam" id="PF13986">
    <property type="entry name" value="DUF4224"/>
    <property type="match status" value="1"/>
</dbReference>
<name>A0ABV2ATT1_9EUKA</name>
<reference evidence="2 3" key="1">
    <citation type="journal article" date="2024" name="BMC Biol.">
        <title>Comparative genomics of Ascetosporea gives new insight into the evolutionary basis for animal parasitism in Rhizaria.</title>
        <authorList>
            <person name="Hiltunen Thoren M."/>
            <person name="Onut-Brannstrom I."/>
            <person name="Alfjorden A."/>
            <person name="Peckova H."/>
            <person name="Swords F."/>
            <person name="Hooper C."/>
            <person name="Holzer A.S."/>
            <person name="Bass D."/>
            <person name="Burki F."/>
        </authorList>
    </citation>
    <scope>NUCLEOTIDE SEQUENCE [LARGE SCALE GENOMIC DNA]</scope>
    <source>
        <strain evidence="2">20-A016</strain>
    </source>
</reference>